<evidence type="ECO:0000256" key="3">
    <source>
        <dbReference type="ARBA" id="ARBA00022723"/>
    </source>
</evidence>
<evidence type="ECO:0000313" key="8">
    <source>
        <dbReference type="Proteomes" id="UP000199024"/>
    </source>
</evidence>
<dbReference type="SMART" id="SM00829">
    <property type="entry name" value="PKS_ER"/>
    <property type="match status" value="1"/>
</dbReference>
<keyword evidence="4" id="KW-0862">Zinc</keyword>
<dbReference type="Gene3D" id="3.90.180.10">
    <property type="entry name" value="Medium-chain alcohol dehydrogenases, catalytic domain"/>
    <property type="match status" value="1"/>
</dbReference>
<dbReference type="Pfam" id="PF08240">
    <property type="entry name" value="ADH_N"/>
    <property type="match status" value="1"/>
</dbReference>
<dbReference type="CDD" id="cd08282">
    <property type="entry name" value="PFDH_like"/>
    <property type="match status" value="1"/>
</dbReference>
<dbReference type="InterPro" id="IPR036291">
    <property type="entry name" value="NAD(P)-bd_dom_sf"/>
</dbReference>
<name>A0A1I6MYP0_9BACT</name>
<dbReference type="InterPro" id="IPR020843">
    <property type="entry name" value="ER"/>
</dbReference>
<dbReference type="SUPFAM" id="SSF51735">
    <property type="entry name" value="NAD(P)-binding Rossmann-fold domains"/>
    <property type="match status" value="1"/>
</dbReference>
<gene>
    <name evidence="7" type="ORF">SAMN05421771_3863</name>
</gene>
<reference evidence="7 8" key="1">
    <citation type="submission" date="2016-10" db="EMBL/GenBank/DDBJ databases">
        <authorList>
            <person name="de Groot N.N."/>
        </authorList>
    </citation>
    <scope>NUCLEOTIDE SEQUENCE [LARGE SCALE GENOMIC DNA]</scope>
    <source>
        <strain evidence="7 8">DSM 21001</strain>
    </source>
</reference>
<dbReference type="PANTHER" id="PTHR42813:SF3">
    <property type="entry name" value="GLUTATHIONE-INDEPENDENT FORMALDEHYDE DEHYDROGENASE"/>
    <property type="match status" value="1"/>
</dbReference>
<dbReference type="Gene3D" id="3.40.50.720">
    <property type="entry name" value="NAD(P)-binding Rossmann-like Domain"/>
    <property type="match status" value="1"/>
</dbReference>
<accession>A0A1I6MYP0</accession>
<evidence type="ECO:0000256" key="1">
    <source>
        <dbReference type="ARBA" id="ARBA00001947"/>
    </source>
</evidence>
<dbReference type="InterPro" id="IPR011032">
    <property type="entry name" value="GroES-like_sf"/>
</dbReference>
<dbReference type="Pfam" id="PF00107">
    <property type="entry name" value="ADH_zinc_N"/>
    <property type="match status" value="1"/>
</dbReference>
<organism evidence="7 8">
    <name type="scientific">Granulicella pectinivorans</name>
    <dbReference type="NCBI Taxonomy" id="474950"/>
    <lineage>
        <taxon>Bacteria</taxon>
        <taxon>Pseudomonadati</taxon>
        <taxon>Acidobacteriota</taxon>
        <taxon>Terriglobia</taxon>
        <taxon>Terriglobales</taxon>
        <taxon>Acidobacteriaceae</taxon>
        <taxon>Granulicella</taxon>
    </lineage>
</organism>
<comment type="cofactor">
    <cofactor evidence="1">
        <name>Zn(2+)</name>
        <dbReference type="ChEBI" id="CHEBI:29105"/>
    </cofactor>
</comment>
<feature type="domain" description="Enoyl reductase (ER)" evidence="6">
    <location>
        <begin position="8"/>
        <end position="380"/>
    </location>
</feature>
<dbReference type="STRING" id="474950.SAMN05421771_3863"/>
<evidence type="ECO:0000313" key="7">
    <source>
        <dbReference type="EMBL" id="SFS20820.1"/>
    </source>
</evidence>
<dbReference type="GO" id="GO:0016491">
    <property type="term" value="F:oxidoreductase activity"/>
    <property type="evidence" value="ECO:0007669"/>
    <property type="project" value="InterPro"/>
</dbReference>
<dbReference type="GO" id="GO:0046872">
    <property type="term" value="F:metal ion binding"/>
    <property type="evidence" value="ECO:0007669"/>
    <property type="project" value="UniProtKB-KW"/>
</dbReference>
<keyword evidence="3" id="KW-0479">Metal-binding</keyword>
<evidence type="ECO:0000256" key="5">
    <source>
        <dbReference type="ARBA" id="ARBA00023027"/>
    </source>
</evidence>
<dbReference type="InterPro" id="IPR013154">
    <property type="entry name" value="ADH-like_N"/>
</dbReference>
<dbReference type="RefSeq" id="WP_089842754.1">
    <property type="nucleotide sequence ID" value="NZ_FOZL01000002.1"/>
</dbReference>
<evidence type="ECO:0000256" key="4">
    <source>
        <dbReference type="ARBA" id="ARBA00022833"/>
    </source>
</evidence>
<keyword evidence="8" id="KW-1185">Reference proteome</keyword>
<sequence>MKALVYHGPKRVSVDTVPDAKIEKMTDVVIKLTTTNICGSDLHMYEGRTDVEKGKILGHENLGEVVEVGKAVDTVKKGDKVVLPFNIGCGFCANCEKGLSGYCLTCADPKVMPGMAGAAYGFAGMGPYSGGQAQYLRVPYADYNCLQLPEDADKKENDYVMLSDIFPTGWHATRLANLQPGESIIIYGAGPVGLMAAMSARIQGASQIFVVDGQADRLALASEIGATPIHTKDGDIGDQIRELTHGLGADCGAECIGYQCSNSAGKEVPNLVMNSLVDSVKATGSLGIIGVFVPKDPGSDDKLAKVGQIAFDLGKFWFKGQKMGTGQCNVKAYNRRLAELIHHDKANPSMIISHELPLEKAPEAYKHFDNRDKGWTKVILKPNDA</sequence>
<dbReference type="OrthoDB" id="9769198at2"/>
<protein>
    <submittedName>
        <fullName evidence="7">Threonine dehydrogenase</fullName>
    </submittedName>
</protein>
<comment type="similarity">
    <text evidence="2">Belongs to the zinc-containing alcohol dehydrogenase family.</text>
</comment>
<proteinExistence type="inferred from homology"/>
<dbReference type="PANTHER" id="PTHR42813">
    <property type="entry name" value="ZINC-TYPE ALCOHOL DEHYDROGENASE-LIKE"/>
    <property type="match status" value="1"/>
</dbReference>
<dbReference type="EMBL" id="FOZL01000002">
    <property type="protein sequence ID" value="SFS20820.1"/>
    <property type="molecule type" value="Genomic_DNA"/>
</dbReference>
<dbReference type="AlphaFoldDB" id="A0A1I6MYP0"/>
<dbReference type="Proteomes" id="UP000199024">
    <property type="component" value="Unassembled WGS sequence"/>
</dbReference>
<evidence type="ECO:0000256" key="2">
    <source>
        <dbReference type="ARBA" id="ARBA00008072"/>
    </source>
</evidence>
<dbReference type="InterPro" id="IPR013149">
    <property type="entry name" value="ADH-like_C"/>
</dbReference>
<keyword evidence="5" id="KW-0520">NAD</keyword>
<dbReference type="SUPFAM" id="SSF50129">
    <property type="entry name" value="GroES-like"/>
    <property type="match status" value="1"/>
</dbReference>
<evidence type="ECO:0000259" key="6">
    <source>
        <dbReference type="SMART" id="SM00829"/>
    </source>
</evidence>